<sequence>MRTPAVPGGALSLPSLRKNTTVHVTLMSPRARTRSARAVAAVGAGGLLLSGCGTGSTVSSGNYTTASLRAKLPKAVRAAGVLKIGSNLNYAPVDFKDQNSTPAGIDPELAAAIGGYLGLRVQFVDMPFDKLIPAVQAKQIDLAMSAVIDTQQRQNGTDDNGRRSNPGVDFIDYLITGTSILVKAGNPLGIGSLDDICGHTVAVQRGTIQDEIAQRQTAACQKTSKGLRIDELDADGQALAEVASGAAAADLNDYPVAAYNTQSGNGGGQFQLTGGQLEPGPYGITLNKADSALRDVLAKALDQLIHDGDYGKILTKWNVSPGAVQGAVVNGGL</sequence>
<protein>
    <submittedName>
        <fullName evidence="3">ABC transporter substrate-binding protein</fullName>
    </submittedName>
</protein>
<dbReference type="RefSeq" id="WP_344466073.1">
    <property type="nucleotide sequence ID" value="NZ_BAAANT010000019.1"/>
</dbReference>
<dbReference type="PANTHER" id="PTHR35936:SF17">
    <property type="entry name" value="ARGININE-BINDING EXTRACELLULAR PROTEIN ARTP"/>
    <property type="match status" value="1"/>
</dbReference>
<dbReference type="CDD" id="cd01004">
    <property type="entry name" value="PBP2_MidA_like"/>
    <property type="match status" value="1"/>
</dbReference>
<name>A0ABP5LF93_9ACTN</name>
<reference evidence="4" key="1">
    <citation type="journal article" date="2019" name="Int. J. Syst. Evol. Microbiol.">
        <title>The Global Catalogue of Microorganisms (GCM) 10K type strain sequencing project: providing services to taxonomists for standard genome sequencing and annotation.</title>
        <authorList>
            <consortium name="The Broad Institute Genomics Platform"/>
            <consortium name="The Broad Institute Genome Sequencing Center for Infectious Disease"/>
            <person name="Wu L."/>
            <person name="Ma J."/>
        </authorList>
    </citation>
    <scope>NUCLEOTIDE SEQUENCE [LARGE SCALE GENOMIC DNA]</scope>
    <source>
        <strain evidence="4">JCM 14560</strain>
    </source>
</reference>
<comment type="caution">
    <text evidence="3">The sequence shown here is derived from an EMBL/GenBank/DDBJ whole genome shotgun (WGS) entry which is preliminary data.</text>
</comment>
<dbReference type="SMART" id="SM00062">
    <property type="entry name" value="PBPb"/>
    <property type="match status" value="1"/>
</dbReference>
<dbReference type="Gene3D" id="3.40.190.10">
    <property type="entry name" value="Periplasmic binding protein-like II"/>
    <property type="match status" value="2"/>
</dbReference>
<dbReference type="PANTHER" id="PTHR35936">
    <property type="entry name" value="MEMBRANE-BOUND LYTIC MUREIN TRANSGLYCOSYLASE F"/>
    <property type="match status" value="1"/>
</dbReference>
<dbReference type="Proteomes" id="UP001422759">
    <property type="component" value="Unassembled WGS sequence"/>
</dbReference>
<evidence type="ECO:0000313" key="3">
    <source>
        <dbReference type="EMBL" id="GAA2146182.1"/>
    </source>
</evidence>
<evidence type="ECO:0000313" key="4">
    <source>
        <dbReference type="Proteomes" id="UP001422759"/>
    </source>
</evidence>
<proteinExistence type="predicted"/>
<keyword evidence="4" id="KW-1185">Reference proteome</keyword>
<keyword evidence="1" id="KW-0732">Signal</keyword>
<organism evidence="3 4">
    <name type="scientific">Kitasatospora kazusensis</name>
    <dbReference type="NCBI Taxonomy" id="407974"/>
    <lineage>
        <taxon>Bacteria</taxon>
        <taxon>Bacillati</taxon>
        <taxon>Actinomycetota</taxon>
        <taxon>Actinomycetes</taxon>
        <taxon>Kitasatosporales</taxon>
        <taxon>Streptomycetaceae</taxon>
        <taxon>Kitasatospora</taxon>
    </lineage>
</organism>
<evidence type="ECO:0000256" key="1">
    <source>
        <dbReference type="ARBA" id="ARBA00022729"/>
    </source>
</evidence>
<dbReference type="EMBL" id="BAAANT010000019">
    <property type="protein sequence ID" value="GAA2146182.1"/>
    <property type="molecule type" value="Genomic_DNA"/>
</dbReference>
<dbReference type="Pfam" id="PF00497">
    <property type="entry name" value="SBP_bac_3"/>
    <property type="match status" value="1"/>
</dbReference>
<accession>A0ABP5LF93</accession>
<dbReference type="SUPFAM" id="SSF53850">
    <property type="entry name" value="Periplasmic binding protein-like II"/>
    <property type="match status" value="1"/>
</dbReference>
<evidence type="ECO:0000259" key="2">
    <source>
        <dbReference type="SMART" id="SM00062"/>
    </source>
</evidence>
<dbReference type="InterPro" id="IPR001638">
    <property type="entry name" value="Solute-binding_3/MltF_N"/>
</dbReference>
<gene>
    <name evidence="3" type="ORF">GCM10009760_35610</name>
</gene>
<feature type="domain" description="Solute-binding protein family 3/N-terminal" evidence="2">
    <location>
        <begin position="81"/>
        <end position="321"/>
    </location>
</feature>